<proteinExistence type="predicted"/>
<gene>
    <name evidence="1" type="ORF">E6W39_37225</name>
</gene>
<dbReference type="AlphaFoldDB" id="A0A540WEH2"/>
<accession>A0A540WEH2</accession>
<organism evidence="1 2">
    <name type="scientific">Kitasatospora acidiphila</name>
    <dbReference type="NCBI Taxonomy" id="2567942"/>
    <lineage>
        <taxon>Bacteria</taxon>
        <taxon>Bacillati</taxon>
        <taxon>Actinomycetota</taxon>
        <taxon>Actinomycetes</taxon>
        <taxon>Kitasatosporales</taxon>
        <taxon>Streptomycetaceae</taxon>
        <taxon>Kitasatospora</taxon>
    </lineage>
</organism>
<sequence>MNRTPDGSAAIIPARTVDSSGGWRLHSPQRTELPNSVEQIRMEVTEMKILFAVRNTICGQKSLKKSAWYFWY</sequence>
<evidence type="ECO:0000313" key="1">
    <source>
        <dbReference type="EMBL" id="TQF06804.1"/>
    </source>
</evidence>
<dbReference type="NCBIfam" id="NF038372">
    <property type="entry name" value="tryptorubin_fam"/>
    <property type="match status" value="1"/>
</dbReference>
<comment type="caution">
    <text evidence="1">The sequence shown here is derived from an EMBL/GenBank/DDBJ whole genome shotgun (WGS) entry which is preliminary data.</text>
</comment>
<name>A0A540WEH2_9ACTN</name>
<reference evidence="1 2" key="1">
    <citation type="submission" date="2019-06" db="EMBL/GenBank/DDBJ databases">
        <title>Description of Kitasatospora acidophila sp. nov. isolated from pine grove soil, and reclassification of Streptomyces novaecaesareae to Kitasatospora novaeceasareae comb. nov.</title>
        <authorList>
            <person name="Kim M.J."/>
        </authorList>
    </citation>
    <scope>NUCLEOTIDE SEQUENCE [LARGE SCALE GENOMIC DNA]</scope>
    <source>
        <strain evidence="1 2">MMS16-CNU292</strain>
    </source>
</reference>
<keyword evidence="2" id="KW-1185">Reference proteome</keyword>
<protein>
    <submittedName>
        <fullName evidence="1">Uncharacterized protein</fullName>
    </submittedName>
</protein>
<dbReference type="EMBL" id="VIGB01000003">
    <property type="protein sequence ID" value="TQF06804.1"/>
    <property type="molecule type" value="Genomic_DNA"/>
</dbReference>
<evidence type="ECO:0000313" key="2">
    <source>
        <dbReference type="Proteomes" id="UP000319103"/>
    </source>
</evidence>
<dbReference type="Proteomes" id="UP000319103">
    <property type="component" value="Unassembled WGS sequence"/>
</dbReference>